<name>A0A316VRT9_9BASI</name>
<dbReference type="AlphaFoldDB" id="A0A316VRT9"/>
<dbReference type="GeneID" id="37032999"/>
<gene>
    <name evidence="1" type="ORF">IE81DRAFT_232150</name>
</gene>
<accession>A0A316VRT9</accession>
<evidence type="ECO:0000313" key="1">
    <source>
        <dbReference type="EMBL" id="PWN40369.1"/>
    </source>
</evidence>
<keyword evidence="2" id="KW-1185">Reference proteome</keyword>
<dbReference type="EMBL" id="KZ819420">
    <property type="protein sequence ID" value="PWN40369.1"/>
    <property type="molecule type" value="Genomic_DNA"/>
</dbReference>
<protein>
    <submittedName>
        <fullName evidence="1">Uncharacterized protein</fullName>
    </submittedName>
</protein>
<dbReference type="Proteomes" id="UP000245783">
    <property type="component" value="Unassembled WGS sequence"/>
</dbReference>
<evidence type="ECO:0000313" key="2">
    <source>
        <dbReference type="Proteomes" id="UP000245783"/>
    </source>
</evidence>
<proteinExistence type="predicted"/>
<dbReference type="RefSeq" id="XP_025367529.1">
    <property type="nucleotide sequence ID" value="XM_025511129.1"/>
</dbReference>
<reference evidence="1 2" key="1">
    <citation type="journal article" date="2018" name="Mol. Biol. Evol.">
        <title>Broad Genomic Sampling Reveals a Smut Pathogenic Ancestry of the Fungal Clade Ustilaginomycotina.</title>
        <authorList>
            <person name="Kijpornyongpan T."/>
            <person name="Mondo S.J."/>
            <person name="Barry K."/>
            <person name="Sandor L."/>
            <person name="Lee J."/>
            <person name="Lipzen A."/>
            <person name="Pangilinan J."/>
            <person name="LaButti K."/>
            <person name="Hainaut M."/>
            <person name="Henrissat B."/>
            <person name="Grigoriev I.V."/>
            <person name="Spatafora J.W."/>
            <person name="Aime M.C."/>
        </authorList>
    </citation>
    <scope>NUCLEOTIDE SEQUENCE [LARGE SCALE GENOMIC DNA]</scope>
    <source>
        <strain evidence="1 2">MCA 4658</strain>
    </source>
</reference>
<dbReference type="InParanoid" id="A0A316VRT9"/>
<dbReference type="OrthoDB" id="10373995at2759"/>
<organism evidence="1 2">
    <name type="scientific">Ceraceosorus guamensis</name>
    <dbReference type="NCBI Taxonomy" id="1522189"/>
    <lineage>
        <taxon>Eukaryota</taxon>
        <taxon>Fungi</taxon>
        <taxon>Dikarya</taxon>
        <taxon>Basidiomycota</taxon>
        <taxon>Ustilaginomycotina</taxon>
        <taxon>Exobasidiomycetes</taxon>
        <taxon>Ceraceosorales</taxon>
        <taxon>Ceraceosoraceae</taxon>
        <taxon>Ceraceosorus</taxon>
    </lineage>
</organism>
<sequence length="202" mass="22053">MHLQTSLTNQSVWRALAAKPTLGQQITRLTIKQTAEDLQERPVPEDVVPEALEAAVSALVSTPVPDVGSSASIEEQLAQAVSAEESLLEAMQGMSQLRELTWSTHPPILSLPVRASKSGTDVWQTLSRVSASTLEKLRVLDAAEFPALRGLDETTAKLSKEQGEAADPLFEKRASVHDGSLFDQSFPQLKTFEYTCKRVLKT</sequence>